<evidence type="ECO:0000313" key="2">
    <source>
        <dbReference type="EMBL" id="RKP48381.1"/>
    </source>
</evidence>
<dbReference type="RefSeq" id="WP_121278229.1">
    <property type="nucleotide sequence ID" value="NZ_RBZV01000004.1"/>
</dbReference>
<dbReference type="Proteomes" id="UP000280434">
    <property type="component" value="Unassembled WGS sequence"/>
</dbReference>
<name>A0A494XFD2_9BURK</name>
<organism evidence="2 3">
    <name type="scientific">Trinickia fusca</name>
    <dbReference type="NCBI Taxonomy" id="2419777"/>
    <lineage>
        <taxon>Bacteria</taxon>
        <taxon>Pseudomonadati</taxon>
        <taxon>Pseudomonadota</taxon>
        <taxon>Betaproteobacteria</taxon>
        <taxon>Burkholderiales</taxon>
        <taxon>Burkholderiaceae</taxon>
        <taxon>Trinickia</taxon>
    </lineage>
</organism>
<feature type="compositionally biased region" description="Low complexity" evidence="1">
    <location>
        <begin position="182"/>
        <end position="195"/>
    </location>
</feature>
<gene>
    <name evidence="2" type="ORF">D7S89_13810</name>
</gene>
<evidence type="ECO:0000313" key="3">
    <source>
        <dbReference type="Proteomes" id="UP000280434"/>
    </source>
</evidence>
<dbReference type="EMBL" id="RBZV01000004">
    <property type="protein sequence ID" value="RKP48381.1"/>
    <property type="molecule type" value="Genomic_DNA"/>
</dbReference>
<keyword evidence="3" id="KW-1185">Reference proteome</keyword>
<comment type="caution">
    <text evidence="2">The sequence shown here is derived from an EMBL/GenBank/DDBJ whole genome shotgun (WGS) entry which is preliminary data.</text>
</comment>
<proteinExistence type="predicted"/>
<accession>A0A494XFD2</accession>
<protein>
    <submittedName>
        <fullName evidence="2">Uncharacterized protein</fullName>
    </submittedName>
</protein>
<sequence>MQHTVIAFFDTYALAEAARDALLDAGLAREDITLQMRCEPTFASDATAAEDTGPRREEGLIASIERFFESLFANAPPQHETAQYAEAVRRGAVMLSVEAATDAQCELARATLERTGPIDIEARAATWHTPSDDTMREHSPLEELGLRRGAAKRESVRSAVRTYTRMSNAPVAEPSAEHPESEAAATAVAAGSAPGMGAVFTAGYGDSEPAPPVRPTAAGQADAPAAPPSKVPDEYLQDEEFHGNGNVDGGSEGGKTHKP</sequence>
<evidence type="ECO:0000256" key="1">
    <source>
        <dbReference type="SAM" id="MobiDB-lite"/>
    </source>
</evidence>
<feature type="region of interest" description="Disordered" evidence="1">
    <location>
        <begin position="167"/>
        <end position="259"/>
    </location>
</feature>
<reference evidence="2 3" key="1">
    <citation type="submission" date="2018-10" db="EMBL/GenBank/DDBJ databases">
        <title>Paraburkholderia sp. 7MK8-2, isolated from soil.</title>
        <authorList>
            <person name="Gao Z.-H."/>
            <person name="Qiu L.-H."/>
        </authorList>
    </citation>
    <scope>NUCLEOTIDE SEQUENCE [LARGE SCALE GENOMIC DNA]</scope>
    <source>
        <strain evidence="2 3">7MK8-2</strain>
    </source>
</reference>
<dbReference type="AlphaFoldDB" id="A0A494XFD2"/>
<dbReference type="OrthoDB" id="581516at2"/>
<feature type="compositionally biased region" description="Low complexity" evidence="1">
    <location>
        <begin position="215"/>
        <end position="224"/>
    </location>
</feature>